<dbReference type="Pfam" id="PF13377">
    <property type="entry name" value="Peripla_BP_3"/>
    <property type="match status" value="1"/>
</dbReference>
<dbReference type="InterPro" id="IPR028082">
    <property type="entry name" value="Peripla_BP_I"/>
</dbReference>
<dbReference type="SUPFAM" id="SSF53822">
    <property type="entry name" value="Periplasmic binding protein-like I"/>
    <property type="match status" value="1"/>
</dbReference>
<reference evidence="6 7" key="1">
    <citation type="journal article" date="2019" name="Anaerobe">
        <title>Detection of Robinsoniella peoriensis in multiple bone samples of a trauma patient.</title>
        <authorList>
            <person name="Schrottner P."/>
            <person name="Hartwich K."/>
            <person name="Bunk B."/>
            <person name="Schober I."/>
            <person name="Helbig S."/>
            <person name="Rudolph W.W."/>
            <person name="Gunzer F."/>
        </authorList>
    </citation>
    <scope>NUCLEOTIDE SEQUENCE [LARGE SCALE GENOMIC DNA]</scope>
    <source>
        <strain evidence="6 7">DSM 106044</strain>
    </source>
</reference>
<dbReference type="CDD" id="cd01392">
    <property type="entry name" value="HTH_LacI"/>
    <property type="match status" value="1"/>
</dbReference>
<dbReference type="SMART" id="SM00354">
    <property type="entry name" value="HTH_LACI"/>
    <property type="match status" value="1"/>
</dbReference>
<evidence type="ECO:0000256" key="3">
    <source>
        <dbReference type="ARBA" id="ARBA00023125"/>
    </source>
</evidence>
<evidence type="ECO:0000259" key="5">
    <source>
        <dbReference type="PROSITE" id="PS50932"/>
    </source>
</evidence>
<dbReference type="Pfam" id="PF00356">
    <property type="entry name" value="LacI"/>
    <property type="match status" value="1"/>
</dbReference>
<dbReference type="PROSITE" id="PS00356">
    <property type="entry name" value="HTH_LACI_1"/>
    <property type="match status" value="1"/>
</dbReference>
<dbReference type="InterPro" id="IPR010982">
    <property type="entry name" value="Lambda_DNA-bd_dom_sf"/>
</dbReference>
<accession>A0A4V6HSC8</accession>
<protein>
    <submittedName>
        <fullName evidence="6">HTH-type transcriptional repressor CytR</fullName>
    </submittedName>
</protein>
<keyword evidence="2" id="KW-0805">Transcription regulation</keyword>
<evidence type="ECO:0000313" key="6">
    <source>
        <dbReference type="EMBL" id="TLD02458.1"/>
    </source>
</evidence>
<dbReference type="InterPro" id="IPR000843">
    <property type="entry name" value="HTH_LacI"/>
</dbReference>
<name>A0A4V6HSC8_9FIRM</name>
<dbReference type="EMBL" id="QGQD01000014">
    <property type="protein sequence ID" value="TLD02458.1"/>
    <property type="molecule type" value="Genomic_DNA"/>
</dbReference>
<gene>
    <name evidence="6" type="primary">cytR_2</name>
    <name evidence="6" type="ORF">DSM106044_00582</name>
</gene>
<feature type="domain" description="HTH lacI-type" evidence="5">
    <location>
        <begin position="4"/>
        <end position="47"/>
    </location>
</feature>
<proteinExistence type="predicted"/>
<evidence type="ECO:0000313" key="7">
    <source>
        <dbReference type="Proteomes" id="UP000306509"/>
    </source>
</evidence>
<dbReference type="Gene3D" id="3.40.50.2300">
    <property type="match status" value="2"/>
</dbReference>
<keyword evidence="7" id="KW-1185">Reference proteome</keyword>
<dbReference type="GO" id="GO:0000976">
    <property type="term" value="F:transcription cis-regulatory region binding"/>
    <property type="evidence" value="ECO:0007669"/>
    <property type="project" value="TreeGrafter"/>
</dbReference>
<sequence>MKKPTMQDIAEAAGVSRVTVWKVLNNHPGVSEVKSNLIIKEAALLGYPLPEQFTNNTVHANPALMTNTSHESATISVVVSRPDSSVFWSNIIHEIAKEVTQAGCSLMYTYVPTEIPKDYILPPPLTSGQVQGIIILNVYDAKLLSILNRLPIPKVFLDAVTNFSLDTLAGDMLLLEGKSSVEKITDYLFASGRQKIGFIGDINYALTNKLRYEGYTASITRHASHIDPAYCKTGTIGIETYVEEIHNYLSGLRKLPDAFVCVSDFVAHVVYQELMLMGIRVPEEVNLTGYDNIADYIDMKDFLTTVNINTSALGKRLIRQLFYRIENPDTPIEVIYLYSEILYH</sequence>
<organism evidence="6 7">
    <name type="scientific">Robinsoniella peoriensis</name>
    <dbReference type="NCBI Taxonomy" id="180332"/>
    <lineage>
        <taxon>Bacteria</taxon>
        <taxon>Bacillati</taxon>
        <taxon>Bacillota</taxon>
        <taxon>Clostridia</taxon>
        <taxon>Lachnospirales</taxon>
        <taxon>Lachnospiraceae</taxon>
        <taxon>Robinsoniella</taxon>
    </lineage>
</organism>
<dbReference type="PANTHER" id="PTHR30146">
    <property type="entry name" value="LACI-RELATED TRANSCRIPTIONAL REPRESSOR"/>
    <property type="match status" value="1"/>
</dbReference>
<evidence type="ECO:0000256" key="4">
    <source>
        <dbReference type="ARBA" id="ARBA00023163"/>
    </source>
</evidence>
<dbReference type="SUPFAM" id="SSF47413">
    <property type="entry name" value="lambda repressor-like DNA-binding domains"/>
    <property type="match status" value="1"/>
</dbReference>
<keyword evidence="3" id="KW-0238">DNA-binding</keyword>
<evidence type="ECO:0000256" key="1">
    <source>
        <dbReference type="ARBA" id="ARBA00022491"/>
    </source>
</evidence>
<dbReference type="PROSITE" id="PS50932">
    <property type="entry name" value="HTH_LACI_2"/>
    <property type="match status" value="1"/>
</dbReference>
<keyword evidence="1" id="KW-0678">Repressor</keyword>
<dbReference type="RefSeq" id="WP_161597267.1">
    <property type="nucleotide sequence ID" value="NZ_QGQD01000014.1"/>
</dbReference>
<dbReference type="STRING" id="180332.GCA_000797495_03195"/>
<dbReference type="PANTHER" id="PTHR30146:SF148">
    <property type="entry name" value="HTH-TYPE TRANSCRIPTIONAL REPRESSOR PURR-RELATED"/>
    <property type="match status" value="1"/>
</dbReference>
<evidence type="ECO:0000256" key="2">
    <source>
        <dbReference type="ARBA" id="ARBA00023015"/>
    </source>
</evidence>
<dbReference type="InterPro" id="IPR046335">
    <property type="entry name" value="LacI/GalR-like_sensor"/>
</dbReference>
<keyword evidence="4" id="KW-0804">Transcription</keyword>
<dbReference type="GO" id="GO:0003700">
    <property type="term" value="F:DNA-binding transcription factor activity"/>
    <property type="evidence" value="ECO:0007669"/>
    <property type="project" value="TreeGrafter"/>
</dbReference>
<dbReference type="AlphaFoldDB" id="A0A4V6HSC8"/>
<dbReference type="Proteomes" id="UP000306509">
    <property type="component" value="Unassembled WGS sequence"/>
</dbReference>
<dbReference type="Gene3D" id="1.10.260.40">
    <property type="entry name" value="lambda repressor-like DNA-binding domains"/>
    <property type="match status" value="1"/>
</dbReference>
<comment type="caution">
    <text evidence="6">The sequence shown here is derived from an EMBL/GenBank/DDBJ whole genome shotgun (WGS) entry which is preliminary data.</text>
</comment>